<dbReference type="GO" id="GO:0004803">
    <property type="term" value="F:transposase activity"/>
    <property type="evidence" value="ECO:0007669"/>
    <property type="project" value="InterPro"/>
</dbReference>
<feature type="compositionally biased region" description="Basic residues" evidence="1">
    <location>
        <begin position="163"/>
        <end position="187"/>
    </location>
</feature>
<evidence type="ECO:0000256" key="1">
    <source>
        <dbReference type="SAM" id="MobiDB-lite"/>
    </source>
</evidence>
<dbReference type="InterPro" id="IPR047650">
    <property type="entry name" value="Transpos_IS110"/>
</dbReference>
<dbReference type="GO" id="GO:0003677">
    <property type="term" value="F:DNA binding"/>
    <property type="evidence" value="ECO:0007669"/>
    <property type="project" value="InterPro"/>
</dbReference>
<dbReference type="PANTHER" id="PTHR33055:SF16">
    <property type="entry name" value="TRANSPOSASE FOR INSERTION SEQUENCE ELEMENT IS1547"/>
    <property type="match status" value="1"/>
</dbReference>
<dbReference type="RefSeq" id="WP_144632873.1">
    <property type="nucleotide sequence ID" value="NZ_BNAX01000021.1"/>
</dbReference>
<dbReference type="Pfam" id="PF02371">
    <property type="entry name" value="Transposase_20"/>
    <property type="match status" value="1"/>
</dbReference>
<gene>
    <name evidence="3" type="ORF">FNH06_02345</name>
</gene>
<organism evidence="3 4">
    <name type="scientific">Amycolatopsis acidiphila</name>
    <dbReference type="NCBI Taxonomy" id="715473"/>
    <lineage>
        <taxon>Bacteria</taxon>
        <taxon>Bacillati</taxon>
        <taxon>Actinomycetota</taxon>
        <taxon>Actinomycetes</taxon>
        <taxon>Pseudonocardiales</taxon>
        <taxon>Pseudonocardiaceae</taxon>
        <taxon>Amycolatopsis</taxon>
    </lineage>
</organism>
<sequence>MINRLHWHLHDLDIPIPQGQVLNRITTLTALRERVGTQPHGVRAEIASDLIDRVLEPTRRINHLRRRIEKQIETIAPQLLQVPGCAGLTAAKILAETAGATRFHSSAAFAMHAGTAPIPVWTGNLTRFRLNRGGNRQLNAALHRIGVTQIRIHPPAQTLIQRRVSKGNTKPRSHSHPPPPPRRRRLPRTPTHTPQHLPACHQMRQEIHQSLRSSVVLDTPHPNQGLSPCQDHPTATNAPAEYT</sequence>
<dbReference type="PANTHER" id="PTHR33055">
    <property type="entry name" value="TRANSPOSASE FOR INSERTION SEQUENCE ELEMENT IS1111A"/>
    <property type="match status" value="1"/>
</dbReference>
<evidence type="ECO:0000313" key="3">
    <source>
        <dbReference type="EMBL" id="TVT25659.1"/>
    </source>
</evidence>
<feature type="region of interest" description="Disordered" evidence="1">
    <location>
        <begin position="217"/>
        <end position="243"/>
    </location>
</feature>
<dbReference type="AlphaFoldDB" id="A0A558AN09"/>
<accession>A0A558AN09</accession>
<protein>
    <submittedName>
        <fullName evidence="3">IS110 family transposase</fullName>
    </submittedName>
</protein>
<feature type="region of interest" description="Disordered" evidence="1">
    <location>
        <begin position="163"/>
        <end position="196"/>
    </location>
</feature>
<feature type="compositionally biased region" description="Polar residues" evidence="1">
    <location>
        <begin position="221"/>
        <end position="237"/>
    </location>
</feature>
<dbReference type="Proteomes" id="UP000318578">
    <property type="component" value="Unassembled WGS sequence"/>
</dbReference>
<dbReference type="OrthoDB" id="4337860at2"/>
<name>A0A558AN09_9PSEU</name>
<proteinExistence type="predicted"/>
<feature type="domain" description="Transposase IS116/IS110/IS902 C-terminal" evidence="2">
    <location>
        <begin position="78"/>
        <end position="159"/>
    </location>
</feature>
<dbReference type="InterPro" id="IPR003346">
    <property type="entry name" value="Transposase_20"/>
</dbReference>
<comment type="caution">
    <text evidence="3">The sequence shown here is derived from an EMBL/GenBank/DDBJ whole genome shotgun (WGS) entry which is preliminary data.</text>
</comment>
<dbReference type="EMBL" id="VJZA01000002">
    <property type="protein sequence ID" value="TVT25659.1"/>
    <property type="molecule type" value="Genomic_DNA"/>
</dbReference>
<reference evidence="3 4" key="1">
    <citation type="submission" date="2019-07" db="EMBL/GenBank/DDBJ databases">
        <title>New species of Amycolatopsis and Streptomyces.</title>
        <authorList>
            <person name="Duangmal K."/>
            <person name="Teo W.F.A."/>
            <person name="Lipun K."/>
        </authorList>
    </citation>
    <scope>NUCLEOTIDE SEQUENCE [LARGE SCALE GENOMIC DNA]</scope>
    <source>
        <strain evidence="3 4">JCM 30562</strain>
    </source>
</reference>
<evidence type="ECO:0000259" key="2">
    <source>
        <dbReference type="Pfam" id="PF02371"/>
    </source>
</evidence>
<evidence type="ECO:0000313" key="4">
    <source>
        <dbReference type="Proteomes" id="UP000318578"/>
    </source>
</evidence>
<keyword evidence="4" id="KW-1185">Reference proteome</keyword>
<dbReference type="GO" id="GO:0006313">
    <property type="term" value="P:DNA transposition"/>
    <property type="evidence" value="ECO:0007669"/>
    <property type="project" value="InterPro"/>
</dbReference>